<keyword evidence="3" id="KW-1185">Reference proteome</keyword>
<keyword evidence="1" id="KW-1133">Transmembrane helix</keyword>
<keyword evidence="1" id="KW-0472">Membrane</keyword>
<sequence>MGTEERTMKFEGRGAERWIRNGGILFGSGVILLAVTLLAAIVALYLMAATPRGALSWYALAVGAGLIGAAPVVANELLGRAVDARRLARERRLHVTVSSTTRP</sequence>
<accession>A0A0W1R5Q1</accession>
<feature type="transmembrane region" description="Helical" evidence="1">
    <location>
        <begin position="54"/>
        <end position="78"/>
    </location>
</feature>
<evidence type="ECO:0000313" key="2">
    <source>
        <dbReference type="EMBL" id="KTG08755.1"/>
    </source>
</evidence>
<comment type="caution">
    <text evidence="2">The sequence shown here is derived from an EMBL/GenBank/DDBJ whole genome shotgun (WGS) entry which is preliminary data.</text>
</comment>
<dbReference type="STRING" id="1514971.AUR64_13080"/>
<gene>
    <name evidence="2" type="ORF">AUR64_13080</name>
</gene>
<dbReference type="EMBL" id="LOPU01000029">
    <property type="protein sequence ID" value="KTG08755.1"/>
    <property type="molecule type" value="Genomic_DNA"/>
</dbReference>
<keyword evidence="1" id="KW-0812">Transmembrane</keyword>
<dbReference type="Proteomes" id="UP000054387">
    <property type="component" value="Unassembled WGS sequence"/>
</dbReference>
<reference evidence="2 3" key="1">
    <citation type="submission" date="2015-12" db="EMBL/GenBank/DDBJ databases">
        <title>Haloprofundus marisrubri gen. nov., sp. nov., an extremely halophilic archaeon isolated from the Discovery deep brine-seawater interface in the Red Sea.</title>
        <authorList>
            <person name="Zhang G."/>
            <person name="Stingl U."/>
            <person name="Rashid M."/>
        </authorList>
    </citation>
    <scope>NUCLEOTIDE SEQUENCE [LARGE SCALE GENOMIC DNA]</scope>
    <source>
        <strain evidence="2 3">SB9</strain>
    </source>
</reference>
<proteinExistence type="predicted"/>
<evidence type="ECO:0000256" key="1">
    <source>
        <dbReference type="SAM" id="Phobius"/>
    </source>
</evidence>
<protein>
    <submittedName>
        <fullName evidence="2">Uncharacterized protein</fullName>
    </submittedName>
</protein>
<feature type="transmembrane region" description="Helical" evidence="1">
    <location>
        <begin position="21"/>
        <end position="48"/>
    </location>
</feature>
<evidence type="ECO:0000313" key="3">
    <source>
        <dbReference type="Proteomes" id="UP000054387"/>
    </source>
</evidence>
<organism evidence="2 3">
    <name type="scientific">Haloprofundus marisrubri</name>
    <dbReference type="NCBI Taxonomy" id="1514971"/>
    <lineage>
        <taxon>Archaea</taxon>
        <taxon>Methanobacteriati</taxon>
        <taxon>Methanobacteriota</taxon>
        <taxon>Stenosarchaea group</taxon>
        <taxon>Halobacteria</taxon>
        <taxon>Halobacteriales</taxon>
        <taxon>Haloferacaceae</taxon>
        <taxon>Haloprofundus</taxon>
    </lineage>
</organism>
<dbReference type="AlphaFoldDB" id="A0A0W1R5Q1"/>
<name>A0A0W1R5Q1_9EURY</name>